<dbReference type="EMBL" id="CP118166">
    <property type="protein sequence ID" value="WDI31115.1"/>
    <property type="molecule type" value="Genomic_DNA"/>
</dbReference>
<keyword evidence="4" id="KW-0812">Transmembrane</keyword>
<evidence type="ECO:0000256" key="2">
    <source>
        <dbReference type="ARBA" id="ARBA00023125"/>
    </source>
</evidence>
<dbReference type="PANTHER" id="PTHR43280">
    <property type="entry name" value="ARAC-FAMILY TRANSCRIPTIONAL REGULATOR"/>
    <property type="match status" value="1"/>
</dbReference>
<evidence type="ECO:0000259" key="5">
    <source>
        <dbReference type="PROSITE" id="PS01124"/>
    </source>
</evidence>
<feature type="transmembrane region" description="Helical" evidence="4">
    <location>
        <begin position="6"/>
        <end position="22"/>
    </location>
</feature>
<dbReference type="Gene3D" id="1.10.10.60">
    <property type="entry name" value="Homeodomain-like"/>
    <property type="match status" value="1"/>
</dbReference>
<feature type="transmembrane region" description="Helical" evidence="4">
    <location>
        <begin position="31"/>
        <end position="53"/>
    </location>
</feature>
<evidence type="ECO:0000313" key="7">
    <source>
        <dbReference type="Proteomes" id="UP001214043"/>
    </source>
</evidence>
<dbReference type="PANTHER" id="PTHR43280:SF29">
    <property type="entry name" value="ARAC-FAMILY TRANSCRIPTIONAL REGULATOR"/>
    <property type="match status" value="1"/>
</dbReference>
<dbReference type="SMART" id="SM00342">
    <property type="entry name" value="HTH_ARAC"/>
    <property type="match status" value="1"/>
</dbReference>
<gene>
    <name evidence="6" type="ORF">PUV54_14260</name>
</gene>
<evidence type="ECO:0000256" key="3">
    <source>
        <dbReference type="ARBA" id="ARBA00023163"/>
    </source>
</evidence>
<dbReference type="Pfam" id="PF12833">
    <property type="entry name" value="HTH_18"/>
    <property type="match status" value="1"/>
</dbReference>
<feature type="domain" description="HTH araC/xylS-type" evidence="5">
    <location>
        <begin position="254"/>
        <end position="357"/>
    </location>
</feature>
<protein>
    <submittedName>
        <fullName evidence="6">AraC family transcriptional regulator</fullName>
    </submittedName>
</protein>
<dbReference type="KEGG" id="hfl:PUV54_14260"/>
<keyword evidence="2" id="KW-0238">DNA-binding</keyword>
<accession>A0AAE9ZCS1</accession>
<keyword evidence="1" id="KW-0805">Transcription regulation</keyword>
<sequence>MDQVLLSIGLAITALLGAVVLNRRHARPENIFLAGWLIAYAAAFFGWIAAIMIGGAAALVFSAVASSGLMATPALSWLYARALSGETPRRVWLHFLPSAANFVLIAMLGLLSAAQNVNGAVIISGPSVLGLLLLLPSLVILAMSGYAVAAWKLAASKKAALKATRSDDAVAAFDWVRVWSATTLALLTAFLIFNIAVNAGAVSLSTYLTIVFAMITAQIIFVVYHGLKENVLLGAIKDAPSPASAVAAPPEQVTRLASYMEETKPHLDPGLTIDMLADGIGWDRADVTAAIRQSDANFFDYVNRWRVAEAKALLTAPENGAISVLAIGFDSGFGSKSAFNAAFKKATGETPSQFRQQHRSHKPL</sequence>
<dbReference type="InterPro" id="IPR009057">
    <property type="entry name" value="Homeodomain-like_sf"/>
</dbReference>
<keyword evidence="7" id="KW-1185">Reference proteome</keyword>
<dbReference type="GO" id="GO:0003700">
    <property type="term" value="F:DNA-binding transcription factor activity"/>
    <property type="evidence" value="ECO:0007669"/>
    <property type="project" value="InterPro"/>
</dbReference>
<dbReference type="PROSITE" id="PS00041">
    <property type="entry name" value="HTH_ARAC_FAMILY_1"/>
    <property type="match status" value="1"/>
</dbReference>
<name>A0AAE9ZCS1_9PROT</name>
<keyword evidence="3" id="KW-0804">Transcription</keyword>
<keyword evidence="4" id="KW-0472">Membrane</keyword>
<evidence type="ECO:0000256" key="1">
    <source>
        <dbReference type="ARBA" id="ARBA00023015"/>
    </source>
</evidence>
<dbReference type="AlphaFoldDB" id="A0AAE9ZCS1"/>
<dbReference type="SUPFAM" id="SSF46689">
    <property type="entry name" value="Homeodomain-like"/>
    <property type="match status" value="1"/>
</dbReference>
<evidence type="ECO:0000256" key="4">
    <source>
        <dbReference type="SAM" id="Phobius"/>
    </source>
</evidence>
<dbReference type="GO" id="GO:0043565">
    <property type="term" value="F:sequence-specific DNA binding"/>
    <property type="evidence" value="ECO:0007669"/>
    <property type="project" value="InterPro"/>
</dbReference>
<organism evidence="6 7">
    <name type="scientific">Hyphococcus flavus</name>
    <dbReference type="NCBI Taxonomy" id="1866326"/>
    <lineage>
        <taxon>Bacteria</taxon>
        <taxon>Pseudomonadati</taxon>
        <taxon>Pseudomonadota</taxon>
        <taxon>Alphaproteobacteria</taxon>
        <taxon>Parvularculales</taxon>
        <taxon>Parvularculaceae</taxon>
        <taxon>Hyphococcus</taxon>
    </lineage>
</organism>
<dbReference type="PROSITE" id="PS01124">
    <property type="entry name" value="HTH_ARAC_FAMILY_2"/>
    <property type="match status" value="1"/>
</dbReference>
<proteinExistence type="predicted"/>
<feature type="transmembrane region" description="Helical" evidence="4">
    <location>
        <begin position="59"/>
        <end position="79"/>
    </location>
</feature>
<feature type="transmembrane region" description="Helical" evidence="4">
    <location>
        <begin position="175"/>
        <end position="195"/>
    </location>
</feature>
<reference evidence="6" key="1">
    <citation type="submission" date="2023-02" db="EMBL/GenBank/DDBJ databases">
        <title>Genome sequence of Hyphococcus flavus.</title>
        <authorList>
            <person name="Rong J.-C."/>
            <person name="Zhao Q."/>
            <person name="Yi M."/>
            <person name="Wu J.-Y."/>
        </authorList>
    </citation>
    <scope>NUCLEOTIDE SEQUENCE</scope>
    <source>
        <strain evidence="6">MCCC 1K03223</strain>
    </source>
</reference>
<dbReference type="RefSeq" id="WP_274492937.1">
    <property type="nucleotide sequence ID" value="NZ_CP118166.1"/>
</dbReference>
<feature type="transmembrane region" description="Helical" evidence="4">
    <location>
        <begin position="91"/>
        <end position="111"/>
    </location>
</feature>
<evidence type="ECO:0000313" key="6">
    <source>
        <dbReference type="EMBL" id="WDI31115.1"/>
    </source>
</evidence>
<dbReference type="InterPro" id="IPR018060">
    <property type="entry name" value="HTH_AraC"/>
</dbReference>
<feature type="transmembrane region" description="Helical" evidence="4">
    <location>
        <begin position="207"/>
        <end position="227"/>
    </location>
</feature>
<keyword evidence="4" id="KW-1133">Transmembrane helix</keyword>
<dbReference type="Proteomes" id="UP001214043">
    <property type="component" value="Chromosome"/>
</dbReference>
<feature type="transmembrane region" description="Helical" evidence="4">
    <location>
        <begin position="131"/>
        <end position="154"/>
    </location>
</feature>
<dbReference type="InterPro" id="IPR018062">
    <property type="entry name" value="HTH_AraC-typ_CS"/>
</dbReference>